<evidence type="ECO:0000256" key="4">
    <source>
        <dbReference type="ARBA" id="ARBA00022982"/>
    </source>
</evidence>
<evidence type="ECO:0000313" key="8">
    <source>
        <dbReference type="EMBL" id="BAU49975.1"/>
    </source>
</evidence>
<keyword evidence="9" id="KW-1185">Reference proteome</keyword>
<dbReference type="Proteomes" id="UP000218899">
    <property type="component" value="Chromosome"/>
</dbReference>
<keyword evidence="2 6" id="KW-0349">Heme</keyword>
<dbReference type="PANTHER" id="PTHR35008">
    <property type="entry name" value="BLL4482 PROTEIN-RELATED"/>
    <property type="match status" value="1"/>
</dbReference>
<gene>
    <name evidence="8" type="ORF">SVA_3439</name>
</gene>
<dbReference type="PRINTS" id="PR00605">
    <property type="entry name" value="CYTCHROMECIC"/>
</dbReference>
<feature type="domain" description="Cytochrome c" evidence="7">
    <location>
        <begin position="71"/>
        <end position="164"/>
    </location>
</feature>
<sequence>MSASMQTRHRDLTLMAERLSCNPLAGWIAVGSVVFLLGGCSEGEAPPTPTTAAAPLAVDPDVARRRGLEPAAVARGADLYAAHCAECHGARAEGAPGWHKPGPDGKYPPPPLDGSAHAWHHPRAALRVTIQEGTARLGGNMPAWKGKLSDAEIEAVVDWMVARWPDEIHGAWREIEGKAARH</sequence>
<evidence type="ECO:0000259" key="7">
    <source>
        <dbReference type="PROSITE" id="PS51007"/>
    </source>
</evidence>
<evidence type="ECO:0000256" key="1">
    <source>
        <dbReference type="ARBA" id="ARBA00022448"/>
    </source>
</evidence>
<dbReference type="PROSITE" id="PS51007">
    <property type="entry name" value="CYTC"/>
    <property type="match status" value="1"/>
</dbReference>
<dbReference type="GO" id="GO:0005506">
    <property type="term" value="F:iron ion binding"/>
    <property type="evidence" value="ECO:0007669"/>
    <property type="project" value="InterPro"/>
</dbReference>
<dbReference type="InterPro" id="IPR009056">
    <property type="entry name" value="Cyt_c-like_dom"/>
</dbReference>
<dbReference type="InterPro" id="IPR008168">
    <property type="entry name" value="Cyt_C_IC"/>
</dbReference>
<evidence type="ECO:0000256" key="5">
    <source>
        <dbReference type="ARBA" id="ARBA00023004"/>
    </source>
</evidence>
<dbReference type="InterPro" id="IPR051459">
    <property type="entry name" value="Cytochrome_c-type_DH"/>
</dbReference>
<dbReference type="PANTHER" id="PTHR35008:SF4">
    <property type="entry name" value="BLL4482 PROTEIN"/>
    <property type="match status" value="1"/>
</dbReference>
<reference evidence="8 9" key="1">
    <citation type="submission" date="2015-08" db="EMBL/GenBank/DDBJ databases">
        <title>Complete genome sequence of Sulfurifustis variabilis.</title>
        <authorList>
            <person name="Miura A."/>
            <person name="Kojima H."/>
            <person name="Fukui M."/>
        </authorList>
    </citation>
    <scope>NUCLEOTIDE SEQUENCE [LARGE SCALE GENOMIC DNA]</scope>
    <source>
        <strain evidence="9">skN76</strain>
    </source>
</reference>
<dbReference type="EMBL" id="AP014936">
    <property type="protein sequence ID" value="BAU49975.1"/>
    <property type="molecule type" value="Genomic_DNA"/>
</dbReference>
<protein>
    <submittedName>
        <fullName evidence="8">Cytochrome C</fullName>
    </submittedName>
</protein>
<keyword evidence="4" id="KW-0249">Electron transport</keyword>
<dbReference type="Pfam" id="PF13442">
    <property type="entry name" value="Cytochrome_CBB3"/>
    <property type="match status" value="1"/>
</dbReference>
<proteinExistence type="predicted"/>
<evidence type="ECO:0000256" key="3">
    <source>
        <dbReference type="ARBA" id="ARBA00022723"/>
    </source>
</evidence>
<dbReference type="KEGG" id="sva:SVA_3439"/>
<name>A0A1C7AFB4_9GAMM</name>
<dbReference type="Gene3D" id="1.10.760.10">
    <property type="entry name" value="Cytochrome c-like domain"/>
    <property type="match status" value="1"/>
</dbReference>
<keyword evidence="3 6" id="KW-0479">Metal-binding</keyword>
<dbReference type="GO" id="GO:0020037">
    <property type="term" value="F:heme binding"/>
    <property type="evidence" value="ECO:0007669"/>
    <property type="project" value="InterPro"/>
</dbReference>
<dbReference type="SUPFAM" id="SSF46626">
    <property type="entry name" value="Cytochrome c"/>
    <property type="match status" value="1"/>
</dbReference>
<keyword evidence="5 6" id="KW-0408">Iron</keyword>
<evidence type="ECO:0000256" key="2">
    <source>
        <dbReference type="ARBA" id="ARBA00022617"/>
    </source>
</evidence>
<dbReference type="AlphaFoldDB" id="A0A1C7AFB4"/>
<dbReference type="OrthoDB" id="9811281at2"/>
<evidence type="ECO:0000256" key="6">
    <source>
        <dbReference type="PROSITE-ProRule" id="PRU00433"/>
    </source>
</evidence>
<evidence type="ECO:0000313" key="9">
    <source>
        <dbReference type="Proteomes" id="UP000218899"/>
    </source>
</evidence>
<organism evidence="8 9">
    <name type="scientific">Sulfurifustis variabilis</name>
    <dbReference type="NCBI Taxonomy" id="1675686"/>
    <lineage>
        <taxon>Bacteria</taxon>
        <taxon>Pseudomonadati</taxon>
        <taxon>Pseudomonadota</taxon>
        <taxon>Gammaproteobacteria</taxon>
        <taxon>Acidiferrobacterales</taxon>
        <taxon>Acidiferrobacteraceae</taxon>
        <taxon>Sulfurifustis</taxon>
    </lineage>
</organism>
<dbReference type="InterPro" id="IPR036909">
    <property type="entry name" value="Cyt_c-like_dom_sf"/>
</dbReference>
<keyword evidence="1" id="KW-0813">Transport</keyword>
<accession>A0A1C7AFB4</accession>
<dbReference type="GO" id="GO:0009055">
    <property type="term" value="F:electron transfer activity"/>
    <property type="evidence" value="ECO:0007669"/>
    <property type="project" value="InterPro"/>
</dbReference>